<dbReference type="Proteomes" id="UP000049979">
    <property type="component" value="Unassembled WGS sequence"/>
</dbReference>
<name>A0A0M6WR41_9FIRM</name>
<evidence type="ECO:0000313" key="2">
    <source>
        <dbReference type="Proteomes" id="UP000049979"/>
    </source>
</evidence>
<gene>
    <name evidence="1" type="ORF">M72_08341</name>
</gene>
<organism evidence="1 2">
    <name type="scientific">Roseburia faecis</name>
    <dbReference type="NCBI Taxonomy" id="301302"/>
    <lineage>
        <taxon>Bacteria</taxon>
        <taxon>Bacillati</taxon>
        <taxon>Bacillota</taxon>
        <taxon>Clostridia</taxon>
        <taxon>Lachnospirales</taxon>
        <taxon>Lachnospiraceae</taxon>
        <taxon>Roseburia</taxon>
    </lineage>
</organism>
<dbReference type="SUPFAM" id="SSF52540">
    <property type="entry name" value="P-loop containing nucleoside triphosphate hydrolases"/>
    <property type="match status" value="1"/>
</dbReference>
<dbReference type="Gene3D" id="3.40.50.300">
    <property type="entry name" value="P-loop containing nucleotide triphosphate hydrolases"/>
    <property type="match status" value="1"/>
</dbReference>
<dbReference type="Gene3D" id="3.40.1350.10">
    <property type="match status" value="1"/>
</dbReference>
<reference evidence="2" key="1">
    <citation type="submission" date="2015-05" db="EMBL/GenBank/DDBJ databases">
        <authorList>
            <consortium name="Pathogen Informatics"/>
        </authorList>
    </citation>
    <scope>NUCLEOTIDE SEQUENCE [LARGE SCALE GENOMIC DNA]</scope>
    <source>
        <strain evidence="2">M72</strain>
    </source>
</reference>
<proteinExistence type="predicted"/>
<accession>A0A0M6WR41</accession>
<dbReference type="GO" id="GO:0003676">
    <property type="term" value="F:nucleic acid binding"/>
    <property type="evidence" value="ECO:0007669"/>
    <property type="project" value="InterPro"/>
</dbReference>
<dbReference type="EMBL" id="CVRR01000033">
    <property type="protein sequence ID" value="CRL40110.1"/>
    <property type="molecule type" value="Genomic_DNA"/>
</dbReference>
<dbReference type="OrthoDB" id="9806903at2"/>
<dbReference type="AlphaFoldDB" id="A0A0M6WR41"/>
<evidence type="ECO:0000313" key="1">
    <source>
        <dbReference type="EMBL" id="CRL40110.1"/>
    </source>
</evidence>
<dbReference type="InterPro" id="IPR027417">
    <property type="entry name" value="P-loop_NTPase"/>
</dbReference>
<dbReference type="RefSeq" id="WP_055068170.1">
    <property type="nucleotide sequence ID" value="NZ_CP173697.1"/>
</dbReference>
<protein>
    <submittedName>
        <fullName evidence="1">Uncharacterized protein</fullName>
    </submittedName>
</protein>
<dbReference type="InterPro" id="IPR011856">
    <property type="entry name" value="tRNA_endonuc-like_dom_sf"/>
</dbReference>
<keyword evidence="2" id="KW-1185">Reference proteome</keyword>
<sequence>MRRYSSGKSPNLTWQMEANLGQNFEDFVAKIIMAQLRQLHPQVQVFQTRRVADGGKDVIVSTKINTVNILGQSFTSFNGKGIQICFECKSTDNSILRYDKISSSSSRMQFQDTEKYDYYVLVTNSEILPQTYWYLTKSLERSNISFRLIDGYLLGTYLLSLEDPKLQHALNNPYSLSDHTDFYYEYQVDTVVSQLTNRYDLYMLFRNYSNNEKHCVLQLRTDVDWNTSEDNISFVIAPSGAAVKKVTVEQKHFDGIPELLFHIQINGTESVVMINGINGTQIFEPPFFGESRIRIVNDLEERLKSTMPPSIVCFWGDAGIGKTRLVQELFSRLQGTLFDLYECKLQQGHTPQKEIERFLLNHGYIQEGQYVDFVSMIENCRTPFGNQAVIFLDDFHNADDSFLCEIQRLKSNLSSITLLISGRTDFTIGNINYLSFVQWADENLPESCFNVEPLTDDEAKNLIRVLIDGIPPYALDRLFNLSAKNPLFIVQYVEYLLDCSLVKIQNRNTVGIIDINKFHVKRFMPTQIADIYYQRLSHLQKEKDGETCLNLLYKIALCNGKMNLALFNMFFEDSSDQLNELMRRRLLKYEENETIAFVHESLFLYVSEQLKGKKAIRTFLAKEIVSMPNIDHVLGMFQTGRLYLYSKDYKKAREYLHTIETWLIAVDNISNVNVNLNYYKYLDDMFELLRHARKNLPLAKKALLMRVYITLHHFAPIKAVDECDIVLKKLKQYKMVDDRPFCLSIMELKAHALMNAGLYPDGEILLKEIQADWLCNKEILSDETLFDLYDRLAAVYRAFNLIDLSKTYNTLSITLADKLDDNRLRALAYRTKFKITLYPNMDLSSESLRKSIEATALMPSKRIETDNSLDVCALEILSNSTVHQDKLILKLNSMLQDIEANNLHRAQIHCFFLLAICNLLKGEEKATLLAKEYVDRAINLSTSYGIVGYLWRLYNLQAIIGIRMGFDSQHIYKIFFTVFDILKKQGLLYIGNRDACEGNILALSNIGYYLQERKFESQFYQTMSLVTFAGQEYSAYPNQNLSDNPVNTFLVQQYAKARKREILFAQNTPPNLLWDTQTRYLLIL</sequence>